<reference evidence="7" key="1">
    <citation type="submission" date="2025-08" db="UniProtKB">
        <authorList>
            <consortium name="RefSeq"/>
        </authorList>
    </citation>
    <scope>IDENTIFICATION</scope>
    <source>
        <tissue evidence="7">Whole sample</tissue>
    </source>
</reference>
<keyword evidence="3" id="KW-0378">Hydrolase</keyword>
<dbReference type="Gene3D" id="3.90.1720.10">
    <property type="entry name" value="endopeptidase domain like (from Nostoc punctiforme)"/>
    <property type="match status" value="4"/>
</dbReference>
<dbReference type="RefSeq" id="XP_022290014.1">
    <property type="nucleotide sequence ID" value="XM_022434306.1"/>
</dbReference>
<comment type="similarity">
    <text evidence="1">Belongs to the H-rev107 family.</text>
</comment>
<dbReference type="InterPro" id="IPR051496">
    <property type="entry name" value="H-rev107_PLA/AT"/>
</dbReference>
<gene>
    <name evidence="7" type="primary">LOC111101719</name>
</gene>
<accession>A0A8B8AJ11</accession>
<dbReference type="OrthoDB" id="6102890at2759"/>
<dbReference type="PANTHER" id="PTHR13943">
    <property type="entry name" value="HRAS-LIKE SUPPRESSOR - RELATED"/>
    <property type="match status" value="1"/>
</dbReference>
<dbReference type="PANTHER" id="PTHR13943:SF77">
    <property type="entry name" value="LRAT DOMAIN-CONTAINING PROTEIN"/>
    <property type="match status" value="1"/>
</dbReference>
<evidence type="ECO:0000256" key="1">
    <source>
        <dbReference type="ARBA" id="ARBA00007824"/>
    </source>
</evidence>
<dbReference type="GO" id="GO:0008970">
    <property type="term" value="F:phospholipase A1 activity"/>
    <property type="evidence" value="ECO:0007669"/>
    <property type="project" value="TreeGrafter"/>
</dbReference>
<dbReference type="Proteomes" id="UP000694844">
    <property type="component" value="Chromosome 6"/>
</dbReference>
<feature type="domain" description="LRAT" evidence="5">
    <location>
        <begin position="380"/>
        <end position="497"/>
    </location>
</feature>
<evidence type="ECO:0000256" key="4">
    <source>
        <dbReference type="ARBA" id="ARBA00023098"/>
    </source>
</evidence>
<proteinExistence type="inferred from homology"/>
<dbReference type="GO" id="GO:0016410">
    <property type="term" value="F:N-acyltransferase activity"/>
    <property type="evidence" value="ECO:0007669"/>
    <property type="project" value="TreeGrafter"/>
</dbReference>
<organism evidence="6 7">
    <name type="scientific">Crassostrea virginica</name>
    <name type="common">Eastern oyster</name>
    <dbReference type="NCBI Taxonomy" id="6565"/>
    <lineage>
        <taxon>Eukaryota</taxon>
        <taxon>Metazoa</taxon>
        <taxon>Spiralia</taxon>
        <taxon>Lophotrochozoa</taxon>
        <taxon>Mollusca</taxon>
        <taxon>Bivalvia</taxon>
        <taxon>Autobranchia</taxon>
        <taxon>Pteriomorphia</taxon>
        <taxon>Ostreida</taxon>
        <taxon>Ostreoidea</taxon>
        <taxon>Ostreidae</taxon>
        <taxon>Crassostrea</taxon>
    </lineage>
</organism>
<dbReference type="GO" id="GO:0005737">
    <property type="term" value="C:cytoplasm"/>
    <property type="evidence" value="ECO:0007669"/>
    <property type="project" value="TreeGrafter"/>
</dbReference>
<dbReference type="AlphaFoldDB" id="A0A8B8AJ11"/>
<evidence type="ECO:0000259" key="5">
    <source>
        <dbReference type="PROSITE" id="PS51934"/>
    </source>
</evidence>
<sequence length="676" mass="78236">MGNAASKQTDEENGRNCICCNEVKRVSSGEELEPGDHIVFQGTLYEQHAIITAKEGNTFTLVEATNSATGASIGTLSGGGKALIQSSTKQLDFENERISVVIYKTRLSKEETIDSAEKAFVSREWRKDYRYHFFQNNSEHFARYCITGHKCNMQVANLMIKLFYDMWRSDIFVRILTDKELDEFLVFQIFKKKNMICDDCYRLSFDLVNPIAMPIRNGADVNTGDVIRYYKITDKLHDAVVLEVHSRSNLKVSCTIMHYAFNRFLIRTIKKDRITIELNGKYCKLDYTSKFDVYSPDEVVRRANERENEKSYERLFNDSRCFARWCKIKQGKASTQTNDCSEGKASTQTDDCSEENGRNCICCLEMNPVSSGEELDEGDHIVFHKPLYEHHAIITAKEGNSFTLVEATNSATGASTGSLSGGGKALIQSSTKQLDFQNERISVVIYKTRLRKEKTVERAKNAFVSREWTEDYRYHFFQNNCEHFARYCTTGHKCSMQVTTVKLKLLYYLWRSYIYATILTDAELDEFLLFQFFKKNNMICEDCYRLSFDLVNPIAMPIRNGADVNTGDVIRYNKIPDKLHDAVILEVHSRSNLKVSCTIMHYALHRSFSRTIKKDRITIELNGKYCKLDYTSKFDVYSPDEVVRRAIKRENEQSYERVFNDSRCFARWCKIKQRKS</sequence>
<name>A0A8B8AJ11_CRAVI</name>
<evidence type="ECO:0000256" key="3">
    <source>
        <dbReference type="ARBA" id="ARBA00022801"/>
    </source>
</evidence>
<dbReference type="PROSITE" id="PS51934">
    <property type="entry name" value="LRAT"/>
    <property type="match status" value="1"/>
</dbReference>
<dbReference type="Pfam" id="PF04970">
    <property type="entry name" value="LRAT"/>
    <property type="match status" value="2"/>
</dbReference>
<dbReference type="GO" id="GO:0070292">
    <property type="term" value="P:N-acylphosphatidylethanolamine metabolic process"/>
    <property type="evidence" value="ECO:0007669"/>
    <property type="project" value="TreeGrafter"/>
</dbReference>
<keyword evidence="2" id="KW-0808">Transferase</keyword>
<protein>
    <submittedName>
        <fullName evidence="7">Uncharacterized protein LOC111101719 isoform X1</fullName>
    </submittedName>
</protein>
<dbReference type="GeneID" id="111101719"/>
<evidence type="ECO:0000313" key="6">
    <source>
        <dbReference type="Proteomes" id="UP000694844"/>
    </source>
</evidence>
<keyword evidence="6" id="KW-1185">Reference proteome</keyword>
<dbReference type="KEGG" id="cvn:111101719"/>
<dbReference type="InterPro" id="IPR007053">
    <property type="entry name" value="LRAT_dom"/>
</dbReference>
<dbReference type="GO" id="GO:0004623">
    <property type="term" value="F:phospholipase A2 activity"/>
    <property type="evidence" value="ECO:0007669"/>
    <property type="project" value="TreeGrafter"/>
</dbReference>
<evidence type="ECO:0000313" key="7">
    <source>
        <dbReference type="RefSeq" id="XP_022290014.1"/>
    </source>
</evidence>
<keyword evidence="4" id="KW-0443">Lipid metabolism</keyword>
<evidence type="ECO:0000256" key="2">
    <source>
        <dbReference type="ARBA" id="ARBA00022679"/>
    </source>
</evidence>